<keyword evidence="2" id="KW-1185">Reference proteome</keyword>
<protein>
    <submittedName>
        <fullName evidence="1">Uncharacterized protein</fullName>
    </submittedName>
</protein>
<proteinExistence type="predicted"/>
<reference evidence="1" key="1">
    <citation type="journal article" date="2021" name="bioRxiv">
        <title>Whole Genome Assembly and Annotation of Northern Wild Rice, Zizania palustris L., Supports a Whole Genome Duplication in the Zizania Genus.</title>
        <authorList>
            <person name="Haas M."/>
            <person name="Kono T."/>
            <person name="Macchietto M."/>
            <person name="Millas R."/>
            <person name="McGilp L."/>
            <person name="Shao M."/>
            <person name="Duquette J."/>
            <person name="Hirsch C.N."/>
            <person name="Kimball J."/>
        </authorList>
    </citation>
    <scope>NUCLEOTIDE SEQUENCE</scope>
    <source>
        <tissue evidence="1">Fresh leaf tissue</tissue>
    </source>
</reference>
<name>A0A8J5X3B9_ZIZPA</name>
<gene>
    <name evidence="1" type="ORF">GUJ93_ZPchr0013g35014</name>
</gene>
<evidence type="ECO:0000313" key="2">
    <source>
        <dbReference type="Proteomes" id="UP000729402"/>
    </source>
</evidence>
<comment type="caution">
    <text evidence="1">The sequence shown here is derived from an EMBL/GenBank/DDBJ whole genome shotgun (WGS) entry which is preliminary data.</text>
</comment>
<accession>A0A8J5X3B9</accession>
<reference evidence="1" key="2">
    <citation type="submission" date="2021-02" db="EMBL/GenBank/DDBJ databases">
        <authorList>
            <person name="Kimball J.A."/>
            <person name="Haas M.W."/>
            <person name="Macchietto M."/>
            <person name="Kono T."/>
            <person name="Duquette J."/>
            <person name="Shao M."/>
        </authorList>
    </citation>
    <scope>NUCLEOTIDE SEQUENCE</scope>
    <source>
        <tissue evidence="1">Fresh leaf tissue</tissue>
    </source>
</reference>
<evidence type="ECO:0000313" key="1">
    <source>
        <dbReference type="EMBL" id="KAG8100854.1"/>
    </source>
</evidence>
<sequence length="83" mass="9460">MRFLKLQFPRAARRVTAAKKVLRPVISISGGPHGTFSFATAVWQQNTTTPPFCVFNLRQQQHLMGVQRLQLSQDVSTDRPHEQ</sequence>
<dbReference type="AlphaFoldDB" id="A0A8J5X3B9"/>
<dbReference type="EMBL" id="JAAALK010000079">
    <property type="protein sequence ID" value="KAG8100854.1"/>
    <property type="molecule type" value="Genomic_DNA"/>
</dbReference>
<organism evidence="1 2">
    <name type="scientific">Zizania palustris</name>
    <name type="common">Northern wild rice</name>
    <dbReference type="NCBI Taxonomy" id="103762"/>
    <lineage>
        <taxon>Eukaryota</taxon>
        <taxon>Viridiplantae</taxon>
        <taxon>Streptophyta</taxon>
        <taxon>Embryophyta</taxon>
        <taxon>Tracheophyta</taxon>
        <taxon>Spermatophyta</taxon>
        <taxon>Magnoliopsida</taxon>
        <taxon>Liliopsida</taxon>
        <taxon>Poales</taxon>
        <taxon>Poaceae</taxon>
        <taxon>BOP clade</taxon>
        <taxon>Oryzoideae</taxon>
        <taxon>Oryzeae</taxon>
        <taxon>Zizaniinae</taxon>
        <taxon>Zizania</taxon>
    </lineage>
</organism>
<dbReference type="Proteomes" id="UP000729402">
    <property type="component" value="Unassembled WGS sequence"/>
</dbReference>